<feature type="compositionally biased region" description="Polar residues" evidence="2">
    <location>
        <begin position="166"/>
        <end position="181"/>
    </location>
</feature>
<reference evidence="4" key="1">
    <citation type="journal article" date="2011" name="Science">
        <title>The plant cell wall-decomposing machinery underlies the functional diversity of forest fungi.</title>
        <authorList>
            <person name="Eastwood D.C."/>
            <person name="Floudas D."/>
            <person name="Binder M."/>
            <person name="Majcherczyk A."/>
            <person name="Schneider P."/>
            <person name="Aerts A."/>
            <person name="Asiegbu F.O."/>
            <person name="Baker S.E."/>
            <person name="Barry K."/>
            <person name="Bendiksby M."/>
            <person name="Blumentritt M."/>
            <person name="Coutinho P.M."/>
            <person name="Cullen D."/>
            <person name="de Vries R.P."/>
            <person name="Gathman A."/>
            <person name="Goodell B."/>
            <person name="Henrissat B."/>
            <person name="Ihrmark K."/>
            <person name="Kauserud H."/>
            <person name="Kohler A."/>
            <person name="LaButti K."/>
            <person name="Lapidus A."/>
            <person name="Lavin J.L."/>
            <person name="Lee Y.-H."/>
            <person name="Lindquist E."/>
            <person name="Lilly W."/>
            <person name="Lucas S."/>
            <person name="Morin E."/>
            <person name="Murat C."/>
            <person name="Oguiza J.A."/>
            <person name="Park J."/>
            <person name="Pisabarro A.G."/>
            <person name="Riley R."/>
            <person name="Rosling A."/>
            <person name="Salamov A."/>
            <person name="Schmidt O."/>
            <person name="Schmutz J."/>
            <person name="Skrede I."/>
            <person name="Stenlid J."/>
            <person name="Wiebenga A."/>
            <person name="Xie X."/>
            <person name="Kuees U."/>
            <person name="Hibbett D.S."/>
            <person name="Hoffmeister D."/>
            <person name="Hoegberg N."/>
            <person name="Martin F."/>
            <person name="Grigoriev I.V."/>
            <person name="Watkinson S.C."/>
        </authorList>
    </citation>
    <scope>NUCLEOTIDE SEQUENCE [LARGE SCALE GENOMIC DNA]</scope>
    <source>
        <strain evidence="4">strain S7.3</strain>
    </source>
</reference>
<gene>
    <name evidence="3" type="ORF">SERLA73DRAFT_150263</name>
</gene>
<keyword evidence="1" id="KW-0175">Coiled coil</keyword>
<dbReference type="EMBL" id="GL945476">
    <property type="protein sequence ID" value="EGO02567.1"/>
    <property type="molecule type" value="Genomic_DNA"/>
</dbReference>
<accession>F8PLT5</accession>
<dbReference type="STRING" id="936435.F8PLT5"/>
<proteinExistence type="predicted"/>
<feature type="region of interest" description="Disordered" evidence="2">
    <location>
        <begin position="166"/>
        <end position="188"/>
    </location>
</feature>
<protein>
    <submittedName>
        <fullName evidence="3">Uncharacterized protein</fullName>
    </submittedName>
</protein>
<feature type="coiled-coil region" evidence="1">
    <location>
        <begin position="81"/>
        <end position="134"/>
    </location>
</feature>
<dbReference type="Proteomes" id="UP000008063">
    <property type="component" value="Unassembled WGS sequence"/>
</dbReference>
<dbReference type="eggNOG" id="ENOG502T16Q">
    <property type="taxonomic scope" value="Eukaryota"/>
</dbReference>
<dbReference type="OrthoDB" id="3269403at2759"/>
<dbReference type="AlphaFoldDB" id="F8PLT5"/>
<keyword evidence="4" id="KW-1185">Reference proteome</keyword>
<evidence type="ECO:0000256" key="2">
    <source>
        <dbReference type="SAM" id="MobiDB-lite"/>
    </source>
</evidence>
<sequence>MTDDEMMEVQSRLLTPINSLELEQETETLISGPINLAHTVQRHNEEISYPDRITNTYVQPMRKIVEILSNSKRYYYKVDKSMKLQERLHKMEREKGKDKEKMYNQVEEFVRISAQHLEAEKTAYQEELQRAFEARFSSRVQKQGEQSSQQVEARLIELGEANYSPSLSNGSLTSQIPSSREPSGVDNDEDDKIGLVQRVFKSKFTVDKDKDFAVHEPAATKDIITFNQGDGNASGPDGEDLHFDIKGNKNSEWNNKVIRILFKDLKEERVEWCLPDVPKSYLIDLINVKFNRVRTYWKLAQRQTKSDELKTWEEVENRLIKKPDERLSNTRKQEQWCNKFKRRQRTLTAVIEVKKHNGAPDIAVWKWLEELVNHLLELSRSKPGPC</sequence>
<evidence type="ECO:0000313" key="3">
    <source>
        <dbReference type="EMBL" id="EGO02567.1"/>
    </source>
</evidence>
<dbReference type="HOGENOM" id="CLU_060393_0_0_1"/>
<dbReference type="InParanoid" id="F8PLT5"/>
<evidence type="ECO:0000313" key="4">
    <source>
        <dbReference type="Proteomes" id="UP000008063"/>
    </source>
</evidence>
<evidence type="ECO:0000256" key="1">
    <source>
        <dbReference type="SAM" id="Coils"/>
    </source>
</evidence>
<organism evidence="4">
    <name type="scientific">Serpula lacrymans var. lacrymans (strain S7.3)</name>
    <name type="common">Dry rot fungus</name>
    <dbReference type="NCBI Taxonomy" id="936435"/>
    <lineage>
        <taxon>Eukaryota</taxon>
        <taxon>Fungi</taxon>
        <taxon>Dikarya</taxon>
        <taxon>Basidiomycota</taxon>
        <taxon>Agaricomycotina</taxon>
        <taxon>Agaricomycetes</taxon>
        <taxon>Agaricomycetidae</taxon>
        <taxon>Boletales</taxon>
        <taxon>Coniophorineae</taxon>
        <taxon>Serpulaceae</taxon>
        <taxon>Serpula</taxon>
    </lineage>
</organism>
<name>F8PLT5_SERL3</name>